<feature type="compositionally biased region" description="Basic residues" evidence="1">
    <location>
        <begin position="43"/>
        <end position="57"/>
    </location>
</feature>
<reference evidence="2" key="1">
    <citation type="submission" date="2004-11" db="EMBL/GenBank/DDBJ databases">
        <title>Complex Protein Targeting To Dinoflagellate Plastids?</title>
        <authorList>
            <person name="Patron N.J."/>
            <person name="Waller R.F."/>
            <person name="Archibald J.M."/>
            <person name="Keeling P.J."/>
        </authorList>
    </citation>
    <scope>NUCLEOTIDE SEQUENCE</scope>
</reference>
<name>Q5ENI4_KRYTR</name>
<dbReference type="AlphaFoldDB" id="Q5ENI4"/>
<sequence length="73" mass="8155">MARRRWKTAASFSSPAWTSATSSRIRIIGSRIEQAQAPGGASQKRRVRPAARPRLQNRSRAWQSSDDAVYAQV</sequence>
<feature type="region of interest" description="Disordered" evidence="1">
    <location>
        <begin position="31"/>
        <end position="73"/>
    </location>
</feature>
<protein>
    <submittedName>
        <fullName evidence="2">Uncharacterized protein</fullName>
    </submittedName>
</protein>
<proteinExistence type="evidence at transcript level"/>
<dbReference type="EMBL" id="AY826948">
    <property type="protein sequence ID" value="AAW79409.1"/>
    <property type="molecule type" value="mRNA"/>
</dbReference>
<evidence type="ECO:0000313" key="2">
    <source>
        <dbReference type="EMBL" id="AAW79409.1"/>
    </source>
</evidence>
<feature type="non-terminal residue" evidence="2">
    <location>
        <position position="73"/>
    </location>
</feature>
<accession>Q5ENI4</accession>
<organism evidence="2">
    <name type="scientific">Kryptoperidinium triquetrum</name>
    <name type="common">Dinoflagellate</name>
    <name type="synonym">Heterocapsa triquetra</name>
    <dbReference type="NCBI Taxonomy" id="66468"/>
    <lineage>
        <taxon>Eukaryota</taxon>
        <taxon>Sar</taxon>
        <taxon>Alveolata</taxon>
        <taxon>Dinophyceae</taxon>
        <taxon>Peridiniales</taxon>
        <taxon>Kryptoperidiniaceae</taxon>
        <taxon>Kryptoperidinium</taxon>
    </lineage>
</organism>
<evidence type="ECO:0000256" key="1">
    <source>
        <dbReference type="SAM" id="MobiDB-lite"/>
    </source>
</evidence>